<gene>
    <name evidence="2" type="ORF">K1718_00105</name>
</gene>
<dbReference type="PANTHER" id="PTHR40257">
    <property type="match status" value="1"/>
</dbReference>
<dbReference type="RefSeq" id="WP_265680175.1">
    <property type="nucleotide sequence ID" value="NZ_CP120863.1"/>
</dbReference>
<dbReference type="Proteomes" id="UP001209803">
    <property type="component" value="Chromosome"/>
</dbReference>
<name>A0ABY8F5T9_9HYPH</name>
<organism evidence="2 3">
    <name type="scientific">Roseibium porphyridii</name>
    <dbReference type="NCBI Taxonomy" id="2866279"/>
    <lineage>
        <taxon>Bacteria</taxon>
        <taxon>Pseudomonadati</taxon>
        <taxon>Pseudomonadota</taxon>
        <taxon>Alphaproteobacteria</taxon>
        <taxon>Hyphomicrobiales</taxon>
        <taxon>Stappiaceae</taxon>
        <taxon>Roseibium</taxon>
    </lineage>
</organism>
<dbReference type="InterPro" id="IPR011008">
    <property type="entry name" value="Dimeric_a/b-barrel"/>
</dbReference>
<evidence type="ECO:0000259" key="1">
    <source>
        <dbReference type="Pfam" id="PF07045"/>
    </source>
</evidence>
<dbReference type="Pfam" id="PF07045">
    <property type="entry name" value="DUF1330"/>
    <property type="match status" value="1"/>
</dbReference>
<proteinExistence type="predicted"/>
<keyword evidence="3" id="KW-1185">Reference proteome</keyword>
<evidence type="ECO:0000313" key="2">
    <source>
        <dbReference type="EMBL" id="WFE89799.1"/>
    </source>
</evidence>
<reference evidence="2 3" key="1">
    <citation type="submission" date="2023-03" db="EMBL/GenBank/DDBJ databases">
        <title>Roseibium porphyridii sp. nov. and Roseibium rhodosorbium sp. nov. isolated from marine algae, Porphyridium cruentum and Rhodosorus marinus, respectively.</title>
        <authorList>
            <person name="Lee M.W."/>
            <person name="Choi B.J."/>
            <person name="Lee J.K."/>
            <person name="Choi D.G."/>
            <person name="Baek J.H."/>
            <person name="Bayburt H."/>
            <person name="Kim J.M."/>
            <person name="Han D.M."/>
            <person name="Kim K.H."/>
            <person name="Jeon C.O."/>
        </authorList>
    </citation>
    <scope>NUCLEOTIDE SEQUENCE [LARGE SCALE GENOMIC DNA]</scope>
    <source>
        <strain evidence="2 3">KMA01</strain>
    </source>
</reference>
<accession>A0ABY8F5T9</accession>
<dbReference type="EMBL" id="CP120863">
    <property type="protein sequence ID" value="WFE89799.1"/>
    <property type="molecule type" value="Genomic_DNA"/>
</dbReference>
<dbReference type="InterPro" id="IPR010753">
    <property type="entry name" value="DUF1330"/>
</dbReference>
<sequence length="144" mass="15874">MNEQLTQLTAWYSDAPDDSRPSEEQWRSILERPSDAPITLINFFKLRGLADNGDAGATGQDAFNAYAEVSIPTMERVGGKFLFVGAFGGMFLGAEEDWDVIAIGSYPNLQALIDLYSDANYRKAFVHRTAACERQKVIVGNAMS</sequence>
<evidence type="ECO:0000313" key="3">
    <source>
        <dbReference type="Proteomes" id="UP001209803"/>
    </source>
</evidence>
<dbReference type="PANTHER" id="PTHR40257:SF1">
    <property type="entry name" value="DUF1330 DOMAIN-CONTAINING PROTEIN"/>
    <property type="match status" value="1"/>
</dbReference>
<protein>
    <submittedName>
        <fullName evidence="2">DUF1330 domain-containing protein</fullName>
    </submittedName>
</protein>
<feature type="domain" description="DUF1330" evidence="1">
    <location>
        <begin position="58"/>
        <end position="140"/>
    </location>
</feature>
<dbReference type="SUPFAM" id="SSF54909">
    <property type="entry name" value="Dimeric alpha+beta barrel"/>
    <property type="match status" value="1"/>
</dbReference>
<dbReference type="Gene3D" id="3.30.70.100">
    <property type="match status" value="1"/>
</dbReference>